<dbReference type="PANTHER" id="PTHR30461:SF23">
    <property type="entry name" value="DNA RECOMBINASE-RELATED"/>
    <property type="match status" value="1"/>
</dbReference>
<reference evidence="3 4" key="1">
    <citation type="submission" date="2024-02" db="EMBL/GenBank/DDBJ databases">
        <title>Adaptive strategies in a cosmopolitan and abundant soil bacterium.</title>
        <authorList>
            <person name="Carini P."/>
        </authorList>
    </citation>
    <scope>NUCLEOTIDE SEQUENCE [LARGE SCALE GENOMIC DNA]</scope>
    <source>
        <strain evidence="3 4">AZCC 1608</strain>
    </source>
</reference>
<evidence type="ECO:0000259" key="2">
    <source>
        <dbReference type="PROSITE" id="PS51737"/>
    </source>
</evidence>
<organism evidence="3 4">
    <name type="scientific">Bradyrhizobium algeriense</name>
    <dbReference type="NCBI Taxonomy" id="634784"/>
    <lineage>
        <taxon>Bacteria</taxon>
        <taxon>Pseudomonadati</taxon>
        <taxon>Pseudomonadota</taxon>
        <taxon>Alphaproteobacteria</taxon>
        <taxon>Hyphomicrobiales</taxon>
        <taxon>Nitrobacteraceae</taxon>
        <taxon>Bradyrhizobium</taxon>
    </lineage>
</organism>
<dbReference type="Gene3D" id="3.90.1750.20">
    <property type="entry name" value="Putative Large Serine Recombinase, Chain B, Domain 2"/>
    <property type="match status" value="1"/>
</dbReference>
<dbReference type="PROSITE" id="PS51737">
    <property type="entry name" value="RECOMBINASE_DNA_BIND"/>
    <property type="match status" value="1"/>
</dbReference>
<dbReference type="PANTHER" id="PTHR30461">
    <property type="entry name" value="DNA-INVERTASE FROM LAMBDOID PROPHAGE"/>
    <property type="match status" value="1"/>
</dbReference>
<proteinExistence type="predicted"/>
<keyword evidence="4" id="KW-1185">Reference proteome</keyword>
<dbReference type="InterPro" id="IPR038109">
    <property type="entry name" value="DNA_bind_recomb_sf"/>
</dbReference>
<dbReference type="InterPro" id="IPR036162">
    <property type="entry name" value="Resolvase-like_N_sf"/>
</dbReference>
<evidence type="ECO:0000313" key="3">
    <source>
        <dbReference type="EMBL" id="MEH2560096.1"/>
    </source>
</evidence>
<gene>
    <name evidence="3" type="ORF">V1286_007625</name>
</gene>
<dbReference type="CDD" id="cd00338">
    <property type="entry name" value="Ser_Recombinase"/>
    <property type="match status" value="1"/>
</dbReference>
<dbReference type="Gene3D" id="3.40.50.1390">
    <property type="entry name" value="Resolvase, N-terminal catalytic domain"/>
    <property type="match status" value="1"/>
</dbReference>
<dbReference type="Pfam" id="PF00239">
    <property type="entry name" value="Resolvase"/>
    <property type="match status" value="1"/>
</dbReference>
<sequence>MVNALVIRRNTQLAKAQKALRAAQYVRMSTDLQRYSTQNQAAAIAAYAQQRNLTIVRTYVDEGRSGVRINRRPALAELIKDVQSGNTDFEHVLVYDVSRWGRFQDVDESAHYEFVCKQSGVKVAYCAEQFENDGSLLSSILKNIKRVMAAEFSRELGVKVHAGHCRIAGLGYRVGGSLTFGLGREMVDEKQRSKGRLRKGEYKALKTDRVRLQLGSGEEMAIVKWIFQQFVMERKTDVEIARQLNRANIPNHHGRPWSYLMVHYILKNENYIGNLVYNRTSRRLGQKQVNNPDHLWIRTSSVVAPVVDQDLFARAQKIMAERYISIPEDQMLRRLRLTLGRKGKLSSSIIKNAPGLPSPACYVKHFGSIRNAYKLIGYEGSRDCRWFDVRDHWTERLSKLATQVAKALRTDRGIRLKPTSDGIGLARNGNRKIISFQVVRKMAKRTPNHVALWRAHLRKERSELCVYLRLNDSNEVVQDYVLLASADTTTPYLTLSDGLLARHQAVRVDTVSELIRDITARFVSASRVSPTRPRRTNKRKKPSRPRTRNVRAALMERR</sequence>
<dbReference type="InterPro" id="IPR006119">
    <property type="entry name" value="Resolv_N"/>
</dbReference>
<protein>
    <submittedName>
        <fullName evidence="3">DNA invertase Pin-like site-specific DNA recombinase</fullName>
    </submittedName>
</protein>
<dbReference type="InterPro" id="IPR011109">
    <property type="entry name" value="DNA_bind_recombinase_dom"/>
</dbReference>
<dbReference type="InterPro" id="IPR050639">
    <property type="entry name" value="SSR_resolvase"/>
</dbReference>
<name>A0ABU8BNF6_9BRAD</name>
<evidence type="ECO:0000313" key="4">
    <source>
        <dbReference type="Proteomes" id="UP001364224"/>
    </source>
</evidence>
<feature type="compositionally biased region" description="Basic residues" evidence="1">
    <location>
        <begin position="532"/>
        <end position="549"/>
    </location>
</feature>
<dbReference type="EMBL" id="JAZHRV010000001">
    <property type="protein sequence ID" value="MEH2560096.1"/>
    <property type="molecule type" value="Genomic_DNA"/>
</dbReference>
<accession>A0ABU8BNF6</accession>
<feature type="domain" description="Recombinase" evidence="2">
    <location>
        <begin position="201"/>
        <end position="325"/>
    </location>
</feature>
<evidence type="ECO:0000256" key="1">
    <source>
        <dbReference type="SAM" id="MobiDB-lite"/>
    </source>
</evidence>
<dbReference type="Proteomes" id="UP001364224">
    <property type="component" value="Unassembled WGS sequence"/>
</dbReference>
<feature type="region of interest" description="Disordered" evidence="1">
    <location>
        <begin position="526"/>
        <end position="558"/>
    </location>
</feature>
<dbReference type="Pfam" id="PF07508">
    <property type="entry name" value="Recombinase"/>
    <property type="match status" value="1"/>
</dbReference>
<dbReference type="SMART" id="SM00857">
    <property type="entry name" value="Resolvase"/>
    <property type="match status" value="1"/>
</dbReference>
<comment type="caution">
    <text evidence="3">The sequence shown here is derived from an EMBL/GenBank/DDBJ whole genome shotgun (WGS) entry which is preliminary data.</text>
</comment>
<dbReference type="RefSeq" id="WP_334488914.1">
    <property type="nucleotide sequence ID" value="NZ_JAZHRV010000001.1"/>
</dbReference>
<dbReference type="SUPFAM" id="SSF53041">
    <property type="entry name" value="Resolvase-like"/>
    <property type="match status" value="1"/>
</dbReference>